<evidence type="ECO:0000256" key="2">
    <source>
        <dbReference type="SAM" id="SignalP"/>
    </source>
</evidence>
<sequence length="209" mass="22437">LRCTFVSHITILRLLGLTTPQGKVDSPRSTPLVTSISVEVVSSSAKKKNTTKCIQIKATCNDKRGYEPTSQVDPSCVNINECQDEDANPCLNGGVVESGVTGVPARSPAASALKLVSAHVHNLECLDKPEQAGNCNRRVLSCENVKNTTTKDGTSDIAYTSEERKLSKRVVLITDSLAFAPMGVFGILVVTVILCQPSDFALRHREPAN</sequence>
<reference evidence="3" key="1">
    <citation type="submission" date="2017-02" db="UniProtKB">
        <authorList>
            <consortium name="WormBaseParasite"/>
        </authorList>
    </citation>
    <scope>IDENTIFICATION</scope>
</reference>
<evidence type="ECO:0000256" key="1">
    <source>
        <dbReference type="SAM" id="Phobius"/>
    </source>
</evidence>
<evidence type="ECO:0000313" key="3">
    <source>
        <dbReference type="WBParaSite" id="TASK_0000000601-mRNA-1"/>
    </source>
</evidence>
<protein>
    <submittedName>
        <fullName evidence="3">PGG domain-containing protein</fullName>
    </submittedName>
</protein>
<accession>A0A0R3VS91</accession>
<feature type="chain" id="PRO_5006449701" evidence="2">
    <location>
        <begin position="17"/>
        <end position="209"/>
    </location>
</feature>
<keyword evidence="1" id="KW-1133">Transmembrane helix</keyword>
<keyword evidence="1" id="KW-0812">Transmembrane</keyword>
<organism evidence="3">
    <name type="scientific">Taenia asiatica</name>
    <name type="common">Asian tapeworm</name>
    <dbReference type="NCBI Taxonomy" id="60517"/>
    <lineage>
        <taxon>Eukaryota</taxon>
        <taxon>Metazoa</taxon>
        <taxon>Spiralia</taxon>
        <taxon>Lophotrochozoa</taxon>
        <taxon>Platyhelminthes</taxon>
        <taxon>Cestoda</taxon>
        <taxon>Eucestoda</taxon>
        <taxon>Cyclophyllidea</taxon>
        <taxon>Taeniidae</taxon>
        <taxon>Taenia</taxon>
    </lineage>
</organism>
<feature type="transmembrane region" description="Helical" evidence="1">
    <location>
        <begin position="170"/>
        <end position="194"/>
    </location>
</feature>
<dbReference type="STRING" id="60517.A0A0R3VS91"/>
<keyword evidence="1" id="KW-0472">Membrane</keyword>
<feature type="signal peptide" evidence="2">
    <location>
        <begin position="1"/>
        <end position="16"/>
    </location>
</feature>
<dbReference type="AlphaFoldDB" id="A0A0R3VS91"/>
<proteinExistence type="predicted"/>
<name>A0A0R3VS91_TAEAS</name>
<keyword evidence="2" id="KW-0732">Signal</keyword>
<dbReference type="WBParaSite" id="TASK_0000000601-mRNA-1">
    <property type="protein sequence ID" value="TASK_0000000601-mRNA-1"/>
    <property type="gene ID" value="TASK_0000000601"/>
</dbReference>